<comment type="caution">
    <text evidence="3">The sequence shown here is derived from an EMBL/GenBank/DDBJ whole genome shotgun (WGS) entry which is preliminary data.</text>
</comment>
<dbReference type="RefSeq" id="WP_130288791.1">
    <property type="nucleotide sequence ID" value="NZ_SHKL01000001.1"/>
</dbReference>
<name>A0A4Q7UT34_PSEST</name>
<keyword evidence="2" id="KW-1133">Transmembrane helix</keyword>
<evidence type="ECO:0000313" key="3">
    <source>
        <dbReference type="EMBL" id="RZT84144.1"/>
    </source>
</evidence>
<keyword evidence="2" id="KW-0812">Transmembrane</keyword>
<feature type="region of interest" description="Disordered" evidence="1">
    <location>
        <begin position="108"/>
        <end position="139"/>
    </location>
</feature>
<feature type="transmembrane region" description="Helical" evidence="2">
    <location>
        <begin position="82"/>
        <end position="102"/>
    </location>
</feature>
<dbReference type="AlphaFoldDB" id="A0A4Q7UT34"/>
<dbReference type="EMBL" id="SHKL01000001">
    <property type="protein sequence ID" value="RZT84144.1"/>
    <property type="molecule type" value="Genomic_DNA"/>
</dbReference>
<proteinExistence type="predicted"/>
<keyword evidence="4" id="KW-1185">Reference proteome</keyword>
<gene>
    <name evidence="3" type="ORF">EV383_0978</name>
</gene>
<feature type="compositionally biased region" description="Pro residues" evidence="1">
    <location>
        <begin position="14"/>
        <end position="24"/>
    </location>
</feature>
<sequence length="139" mass="14365">MSRPRRVSVTAPDGPSPAPTPTRPVDPLAADPAALQTARRIRRAQLRRAATTVALGAVLLFGVPVLLRLAPDLAAVRLFGLPGGWLVVAIAPYPLLAALAWWQMAGAERDERSPGPVPGDGSPARGDGAGGADEVGRAR</sequence>
<feature type="region of interest" description="Disordered" evidence="1">
    <location>
        <begin position="1"/>
        <end position="28"/>
    </location>
</feature>
<keyword evidence="2" id="KW-0472">Membrane</keyword>
<reference evidence="3 4" key="1">
    <citation type="submission" date="2019-02" db="EMBL/GenBank/DDBJ databases">
        <title>Sequencing the genomes of 1000 actinobacteria strains.</title>
        <authorList>
            <person name="Klenk H.-P."/>
        </authorList>
    </citation>
    <scope>NUCLEOTIDE SEQUENCE [LARGE SCALE GENOMIC DNA]</scope>
    <source>
        <strain evidence="3 4">DSM 45779</strain>
    </source>
</reference>
<organism evidence="3 4">
    <name type="scientific">Pseudonocardia sediminis</name>
    <dbReference type="NCBI Taxonomy" id="1397368"/>
    <lineage>
        <taxon>Bacteria</taxon>
        <taxon>Bacillati</taxon>
        <taxon>Actinomycetota</taxon>
        <taxon>Actinomycetes</taxon>
        <taxon>Pseudonocardiales</taxon>
        <taxon>Pseudonocardiaceae</taxon>
        <taxon>Pseudonocardia</taxon>
    </lineage>
</organism>
<evidence type="ECO:0000256" key="1">
    <source>
        <dbReference type="SAM" id="MobiDB-lite"/>
    </source>
</evidence>
<protein>
    <submittedName>
        <fullName evidence="3">Uncharacterized protein</fullName>
    </submittedName>
</protein>
<accession>A0A4Q7UT34</accession>
<evidence type="ECO:0000256" key="2">
    <source>
        <dbReference type="SAM" id="Phobius"/>
    </source>
</evidence>
<evidence type="ECO:0000313" key="4">
    <source>
        <dbReference type="Proteomes" id="UP000291591"/>
    </source>
</evidence>
<feature type="transmembrane region" description="Helical" evidence="2">
    <location>
        <begin position="49"/>
        <end position="70"/>
    </location>
</feature>
<dbReference type="Proteomes" id="UP000291591">
    <property type="component" value="Unassembled WGS sequence"/>
</dbReference>